<reference evidence="1" key="1">
    <citation type="journal article" date="2014" name="Front. Microbiol.">
        <title>High frequency of phylogenetically diverse reductive dehalogenase-homologous genes in deep subseafloor sedimentary metagenomes.</title>
        <authorList>
            <person name="Kawai M."/>
            <person name="Futagami T."/>
            <person name="Toyoda A."/>
            <person name="Takaki Y."/>
            <person name="Nishi S."/>
            <person name="Hori S."/>
            <person name="Arai W."/>
            <person name="Tsubouchi T."/>
            <person name="Morono Y."/>
            <person name="Uchiyama I."/>
            <person name="Ito T."/>
            <person name="Fujiyama A."/>
            <person name="Inagaki F."/>
            <person name="Takami H."/>
        </authorList>
    </citation>
    <scope>NUCLEOTIDE SEQUENCE</scope>
    <source>
        <strain evidence="1">Expedition CK06-06</strain>
    </source>
</reference>
<comment type="caution">
    <text evidence="1">The sequence shown here is derived from an EMBL/GenBank/DDBJ whole genome shotgun (WGS) entry which is preliminary data.</text>
</comment>
<sequence length="152" mass="17575">MIVLLCGPPASGKSAIVKMLVKELGDWKLIVSDEFKRKTYRHMFIETERWAGRVRYLILDGTFYKKEWRDRIREIAEVRGEEVFTVYVTCSLETCLERNRLRKEQIEEKAVSIIYSQIEKPEKASLSLDTDVLSVDEAVRMLTGALRPGCVS</sequence>
<organism evidence="1">
    <name type="scientific">marine sediment metagenome</name>
    <dbReference type="NCBI Taxonomy" id="412755"/>
    <lineage>
        <taxon>unclassified sequences</taxon>
        <taxon>metagenomes</taxon>
        <taxon>ecological metagenomes</taxon>
    </lineage>
</organism>
<gene>
    <name evidence="1" type="ORF">S06H3_30656</name>
</gene>
<name>X1MFT3_9ZZZZ</name>
<dbReference type="Gene3D" id="3.40.50.300">
    <property type="entry name" value="P-loop containing nucleotide triphosphate hydrolases"/>
    <property type="match status" value="1"/>
</dbReference>
<dbReference type="PANTHER" id="PTHR20873">
    <property type="entry name" value="L-SERYL-TRNA(SEC) KINASE"/>
    <property type="match status" value="1"/>
</dbReference>
<accession>X1MFT3</accession>
<dbReference type="InterPro" id="IPR027417">
    <property type="entry name" value="P-loop_NTPase"/>
</dbReference>
<dbReference type="Pfam" id="PF13671">
    <property type="entry name" value="AAA_33"/>
    <property type="match status" value="1"/>
</dbReference>
<dbReference type="PANTHER" id="PTHR20873:SF0">
    <property type="entry name" value="L-SERYL-TRNA(SEC) KINASE"/>
    <property type="match status" value="1"/>
</dbReference>
<dbReference type="SUPFAM" id="SSF52540">
    <property type="entry name" value="P-loop containing nucleoside triphosphate hydrolases"/>
    <property type="match status" value="1"/>
</dbReference>
<dbReference type="GO" id="GO:0000049">
    <property type="term" value="F:tRNA binding"/>
    <property type="evidence" value="ECO:0007669"/>
    <property type="project" value="TreeGrafter"/>
</dbReference>
<evidence type="ECO:0000313" key="1">
    <source>
        <dbReference type="EMBL" id="GAI30482.1"/>
    </source>
</evidence>
<protein>
    <submittedName>
        <fullName evidence="1">Uncharacterized protein</fullName>
    </submittedName>
</protein>
<dbReference type="InterPro" id="IPR052648">
    <property type="entry name" value="Ser-tRNA(Sec)_kinase"/>
</dbReference>
<proteinExistence type="predicted"/>
<dbReference type="EMBL" id="BARV01018075">
    <property type="protein sequence ID" value="GAI30482.1"/>
    <property type="molecule type" value="Genomic_DNA"/>
</dbReference>
<dbReference type="AlphaFoldDB" id="X1MFT3"/>
<dbReference type="GO" id="GO:0016301">
    <property type="term" value="F:kinase activity"/>
    <property type="evidence" value="ECO:0007669"/>
    <property type="project" value="TreeGrafter"/>
</dbReference>